<gene>
    <name evidence="3" type="ORF">LIER_31489</name>
</gene>
<organism evidence="3 4">
    <name type="scientific">Lithospermum erythrorhizon</name>
    <name type="common">Purple gromwell</name>
    <name type="synonym">Lithospermum officinale var. erythrorhizon</name>
    <dbReference type="NCBI Taxonomy" id="34254"/>
    <lineage>
        <taxon>Eukaryota</taxon>
        <taxon>Viridiplantae</taxon>
        <taxon>Streptophyta</taxon>
        <taxon>Embryophyta</taxon>
        <taxon>Tracheophyta</taxon>
        <taxon>Spermatophyta</taxon>
        <taxon>Magnoliopsida</taxon>
        <taxon>eudicotyledons</taxon>
        <taxon>Gunneridae</taxon>
        <taxon>Pentapetalae</taxon>
        <taxon>asterids</taxon>
        <taxon>lamiids</taxon>
        <taxon>Boraginales</taxon>
        <taxon>Boraginaceae</taxon>
        <taxon>Boraginoideae</taxon>
        <taxon>Lithospermeae</taxon>
        <taxon>Lithospermum</taxon>
    </lineage>
</organism>
<evidence type="ECO:0000256" key="1">
    <source>
        <dbReference type="SAM" id="Coils"/>
    </source>
</evidence>
<feature type="region of interest" description="Disordered" evidence="2">
    <location>
        <begin position="1"/>
        <end position="24"/>
    </location>
</feature>
<accession>A0AAV3RWG4</accession>
<keyword evidence="1" id="KW-0175">Coiled coil</keyword>
<sequence length="248" mass="28110">MTMPDAEDSTTDDKLMFDEGSDGQSDENLDAYRIFKRKSHDVADVNLEGIVLDFEVQRVRCNIICGRKILPKRSYQRKLSRILRPTLTFYRLLAYSPRWIVRRGELTGNTVKIWHVDRTHLATSTLSLRYSILHKAALSCLVPGSNNTNMSHLMGKVLYVLGSDEQLNIGRVIFDQVIDHAKSHSTLKPIGFSNVPLNPQDAPKPEPTLAPEGEAAGILIKVFEEEQQRLKEKIQSKEARIDELEGKI</sequence>
<evidence type="ECO:0000313" key="4">
    <source>
        <dbReference type="Proteomes" id="UP001454036"/>
    </source>
</evidence>
<comment type="caution">
    <text evidence="3">The sequence shown here is derived from an EMBL/GenBank/DDBJ whole genome shotgun (WGS) entry which is preliminary data.</text>
</comment>
<feature type="compositionally biased region" description="Acidic residues" evidence="2">
    <location>
        <begin position="1"/>
        <end position="10"/>
    </location>
</feature>
<evidence type="ECO:0000256" key="2">
    <source>
        <dbReference type="SAM" id="MobiDB-lite"/>
    </source>
</evidence>
<name>A0AAV3RWG4_LITER</name>
<dbReference type="AlphaFoldDB" id="A0AAV3RWG4"/>
<protein>
    <submittedName>
        <fullName evidence="3">Uncharacterized protein</fullName>
    </submittedName>
</protein>
<keyword evidence="4" id="KW-1185">Reference proteome</keyword>
<proteinExistence type="predicted"/>
<dbReference type="EMBL" id="BAABME010011718">
    <property type="protein sequence ID" value="GAA0184201.1"/>
    <property type="molecule type" value="Genomic_DNA"/>
</dbReference>
<reference evidence="3 4" key="1">
    <citation type="submission" date="2024-01" db="EMBL/GenBank/DDBJ databases">
        <title>The complete chloroplast genome sequence of Lithospermum erythrorhizon: insights into the phylogenetic relationship among Boraginaceae species and the maternal lineages of purple gromwells.</title>
        <authorList>
            <person name="Okada T."/>
            <person name="Watanabe K."/>
        </authorList>
    </citation>
    <scope>NUCLEOTIDE SEQUENCE [LARGE SCALE GENOMIC DNA]</scope>
</reference>
<dbReference type="Proteomes" id="UP001454036">
    <property type="component" value="Unassembled WGS sequence"/>
</dbReference>
<feature type="coiled-coil region" evidence="1">
    <location>
        <begin position="220"/>
        <end position="247"/>
    </location>
</feature>
<feature type="region of interest" description="Disordered" evidence="2">
    <location>
        <begin position="192"/>
        <end position="211"/>
    </location>
</feature>
<evidence type="ECO:0000313" key="3">
    <source>
        <dbReference type="EMBL" id="GAA0184201.1"/>
    </source>
</evidence>